<dbReference type="Proteomes" id="UP001501638">
    <property type="component" value="Unassembled WGS sequence"/>
</dbReference>
<reference evidence="2 3" key="1">
    <citation type="journal article" date="2019" name="Int. J. Syst. Evol. Microbiol.">
        <title>The Global Catalogue of Microorganisms (GCM) 10K type strain sequencing project: providing services to taxonomists for standard genome sequencing and annotation.</title>
        <authorList>
            <consortium name="The Broad Institute Genomics Platform"/>
            <consortium name="The Broad Institute Genome Sequencing Center for Infectious Disease"/>
            <person name="Wu L."/>
            <person name="Ma J."/>
        </authorList>
    </citation>
    <scope>NUCLEOTIDE SEQUENCE [LARGE SCALE GENOMIC DNA]</scope>
    <source>
        <strain evidence="2 3">JCM 6305</strain>
    </source>
</reference>
<comment type="caution">
    <text evidence="2">The sequence shown here is derived from an EMBL/GenBank/DDBJ whole genome shotgun (WGS) entry which is preliminary data.</text>
</comment>
<name>A0ABN3JTD9_9ACTN</name>
<evidence type="ECO:0000313" key="3">
    <source>
        <dbReference type="Proteomes" id="UP001501638"/>
    </source>
</evidence>
<gene>
    <name evidence="2" type="ORF">GCM10010405_23940</name>
</gene>
<proteinExistence type="predicted"/>
<accession>A0ABN3JTD9</accession>
<sequence>MHDRSNCLAVLTPASDSGLVPGQGKRRRRQEAERQRLAARTAPGAGQWEVIVETRDQAEMRTRLRRLREAGVDGSMIRIDTLCGRLALPTTYRLSRFVADPGRESEPEHSDH</sequence>
<evidence type="ECO:0000256" key="1">
    <source>
        <dbReference type="SAM" id="MobiDB-lite"/>
    </source>
</evidence>
<dbReference type="EMBL" id="BAAASZ010000018">
    <property type="protein sequence ID" value="GAA2439796.1"/>
    <property type="molecule type" value="Genomic_DNA"/>
</dbReference>
<evidence type="ECO:0000313" key="2">
    <source>
        <dbReference type="EMBL" id="GAA2439796.1"/>
    </source>
</evidence>
<feature type="region of interest" description="Disordered" evidence="1">
    <location>
        <begin position="1"/>
        <end position="43"/>
    </location>
</feature>
<organism evidence="2 3">
    <name type="scientific">Streptomyces macrosporus</name>
    <dbReference type="NCBI Taxonomy" id="44032"/>
    <lineage>
        <taxon>Bacteria</taxon>
        <taxon>Bacillati</taxon>
        <taxon>Actinomycetota</taxon>
        <taxon>Actinomycetes</taxon>
        <taxon>Kitasatosporales</taxon>
        <taxon>Streptomycetaceae</taxon>
        <taxon>Streptomyces</taxon>
    </lineage>
</organism>
<keyword evidence="3" id="KW-1185">Reference proteome</keyword>
<protein>
    <submittedName>
        <fullName evidence="2">Uncharacterized protein</fullName>
    </submittedName>
</protein>